<dbReference type="EC" id="2.7.7.18" evidence="12"/>
<dbReference type="AlphaFoldDB" id="A0AAW1R6F5"/>
<keyword evidence="4 12" id="KW-0662">Pyridine nucleotide biosynthesis</keyword>
<dbReference type="Pfam" id="PF01467">
    <property type="entry name" value="CTP_transf_like"/>
    <property type="match status" value="1"/>
</dbReference>
<evidence type="ECO:0000256" key="6">
    <source>
        <dbReference type="ARBA" id="ARBA00022695"/>
    </source>
</evidence>
<reference evidence="16 17" key="1">
    <citation type="journal article" date="2024" name="Nat. Commun.">
        <title>Phylogenomics reveals the evolutionary origins of lichenization in chlorophyte algae.</title>
        <authorList>
            <person name="Puginier C."/>
            <person name="Libourel C."/>
            <person name="Otte J."/>
            <person name="Skaloud P."/>
            <person name="Haon M."/>
            <person name="Grisel S."/>
            <person name="Petersen M."/>
            <person name="Berrin J.G."/>
            <person name="Delaux P.M."/>
            <person name="Dal Grande F."/>
            <person name="Keller J."/>
        </authorList>
    </citation>
    <scope>NUCLEOTIDE SEQUENCE [LARGE SCALE GENOMIC DNA]</scope>
    <source>
        <strain evidence="16 17">SAG 2043</strain>
    </source>
</reference>
<dbReference type="InterPro" id="IPR004821">
    <property type="entry name" value="Cyt_trans-like"/>
</dbReference>
<evidence type="ECO:0000256" key="3">
    <source>
        <dbReference type="ARBA" id="ARBA00011881"/>
    </source>
</evidence>
<dbReference type="NCBIfam" id="TIGR00482">
    <property type="entry name" value="nicotinate (nicotinamide) nucleotide adenylyltransferase"/>
    <property type="match status" value="1"/>
</dbReference>
<keyword evidence="10" id="KW-0496">Mitochondrion</keyword>
<proteinExistence type="inferred from homology"/>
<comment type="caution">
    <text evidence="16">The sequence shown here is derived from an EMBL/GenBank/DDBJ whole genome shotgun (WGS) entry which is preliminary data.</text>
</comment>
<dbReference type="GO" id="GO:0009435">
    <property type="term" value="P:NAD+ biosynthetic process"/>
    <property type="evidence" value="ECO:0007669"/>
    <property type="project" value="InterPro"/>
</dbReference>
<evidence type="ECO:0000256" key="4">
    <source>
        <dbReference type="ARBA" id="ARBA00022642"/>
    </source>
</evidence>
<evidence type="ECO:0000256" key="13">
    <source>
        <dbReference type="SAM" id="MobiDB-lite"/>
    </source>
</evidence>
<gene>
    <name evidence="16" type="ORF">WJX72_003627</name>
</gene>
<keyword evidence="14" id="KW-0732">Signal</keyword>
<evidence type="ECO:0000256" key="7">
    <source>
        <dbReference type="ARBA" id="ARBA00022741"/>
    </source>
</evidence>
<dbReference type="PANTHER" id="PTHR12039">
    <property type="entry name" value="NICOTINAMIDE MONONUCLEOTIDE ADENYLYLTRANSFERASE"/>
    <property type="match status" value="1"/>
</dbReference>
<comment type="cofactor">
    <cofactor evidence="1">
        <name>Mg(2+)</name>
        <dbReference type="ChEBI" id="CHEBI:18420"/>
    </cofactor>
</comment>
<comment type="catalytic activity">
    <reaction evidence="12">
        <text>beta-nicotinamide D-ribonucleotide + ATP + H(+) = diphosphate + NAD(+)</text>
        <dbReference type="Rhea" id="RHEA:21360"/>
        <dbReference type="ChEBI" id="CHEBI:14649"/>
        <dbReference type="ChEBI" id="CHEBI:15378"/>
        <dbReference type="ChEBI" id="CHEBI:30616"/>
        <dbReference type="ChEBI" id="CHEBI:33019"/>
        <dbReference type="ChEBI" id="CHEBI:57540"/>
        <dbReference type="EC" id="2.7.7.1"/>
    </reaction>
</comment>
<comment type="function">
    <text evidence="11">Catalyzes the formation of NAD(+) from nicotinamide mononucleotide (NMN) and ATP. Can also use the deamidated form; nicotinic acid mononucleotide (NaMN) as substrate with the same efficiency. Can use triazofurin monophosphate (TrMP) as substrate. Can also use GTP and ITP as nucleotide donors. Also catalyzes the reverse reaction, i.e. the pyrophosphorolytic cleavage of NAD(+). For the pyrophosphorolytic activity, can use NAD(+), NADH, NaAD, nicotinic acid adenine dinucleotide phosphate (NHD), nicotinamide guanine dinucleotide (NGD) as substrates. Fails to cleave phosphorylated dinucleotides NADP(+), NADPH and NaADP(+). Protects against axonal degeneration following injury. May be involved in the maintenance of axonal integrity. Also functions as a stress-response chaperone protein that prevents toxic aggregation of proteins; this function may be independent of its NAD(+) synthesis activity.</text>
</comment>
<dbReference type="SUPFAM" id="SSF52374">
    <property type="entry name" value="Nucleotidylyl transferase"/>
    <property type="match status" value="1"/>
</dbReference>
<dbReference type="EC" id="2.7.7.1" evidence="12"/>
<comment type="pathway">
    <text evidence="12">Cofactor biosynthesis; NAD(+) biosynthesis; NAD(+) from nicotinamide D-ribonucleotide: step 1/1.</text>
</comment>
<evidence type="ECO:0000256" key="2">
    <source>
        <dbReference type="ARBA" id="ARBA00004173"/>
    </source>
</evidence>
<keyword evidence="17" id="KW-1185">Reference proteome</keyword>
<evidence type="ECO:0000256" key="1">
    <source>
        <dbReference type="ARBA" id="ARBA00001946"/>
    </source>
</evidence>
<sequence length="314" mass="34407">MKGGAVLCLAGVALTGFTVSWQNRQNLVDTGNAGLSAAHTMTKLAVLGPATASTAVEQRWWQRSFNKGTETPSMHQPLPIDKLSCKLQGRPCDSTSYSPVVLVSCGSFNPPTNMHLRMFDLAEHALLQSGTDVLGGYLSPVNDAYKKPGLLPAEQRVAMCELAAGATDDVMVDSWEAQQKHYQRSLTVLEHVESELNAQLHQSSTPQGSLPHQSGRVSHANPGVWKEDHLHQILGTHGVVCVTRHSADVHRLLANEGTIIHKYRHNIVVVEEPIVNDMSSTNIRQQLAQGRPVRYLIPDGVLRYIQQHHLYSSA</sequence>
<evidence type="ECO:0000313" key="17">
    <source>
        <dbReference type="Proteomes" id="UP001489004"/>
    </source>
</evidence>
<comment type="similarity">
    <text evidence="12">Belongs to the eukaryotic NMN adenylyltransferase family.</text>
</comment>
<evidence type="ECO:0000256" key="10">
    <source>
        <dbReference type="ARBA" id="ARBA00023128"/>
    </source>
</evidence>
<keyword evidence="8 12" id="KW-0067">ATP-binding</keyword>
<dbReference type="InterPro" id="IPR005248">
    <property type="entry name" value="NadD/NMNAT"/>
</dbReference>
<evidence type="ECO:0000256" key="5">
    <source>
        <dbReference type="ARBA" id="ARBA00022679"/>
    </source>
</evidence>
<feature type="signal peptide" evidence="14">
    <location>
        <begin position="1"/>
        <end position="20"/>
    </location>
</feature>
<keyword evidence="7 12" id="KW-0547">Nucleotide-binding</keyword>
<name>A0AAW1R6F5_9CHLO</name>
<dbReference type="InterPro" id="IPR014729">
    <property type="entry name" value="Rossmann-like_a/b/a_fold"/>
</dbReference>
<organism evidence="16 17">
    <name type="scientific">[Myrmecia] bisecta</name>
    <dbReference type="NCBI Taxonomy" id="41462"/>
    <lineage>
        <taxon>Eukaryota</taxon>
        <taxon>Viridiplantae</taxon>
        <taxon>Chlorophyta</taxon>
        <taxon>core chlorophytes</taxon>
        <taxon>Trebouxiophyceae</taxon>
        <taxon>Trebouxiales</taxon>
        <taxon>Trebouxiaceae</taxon>
        <taxon>Myrmecia</taxon>
    </lineage>
</organism>
<accession>A0AAW1R6F5</accession>
<keyword evidence="9 12" id="KW-0520">NAD</keyword>
<dbReference type="PANTHER" id="PTHR12039:SF0">
    <property type="entry name" value="NICOTINAMIDE-NUCLEOTIDE ADENYLYLTRANSFERASE"/>
    <property type="match status" value="1"/>
</dbReference>
<feature type="domain" description="Cytidyltransferase-like" evidence="15">
    <location>
        <begin position="105"/>
        <end position="285"/>
    </location>
</feature>
<evidence type="ECO:0000313" key="16">
    <source>
        <dbReference type="EMBL" id="KAK9829045.1"/>
    </source>
</evidence>
<evidence type="ECO:0000256" key="11">
    <source>
        <dbReference type="ARBA" id="ARBA00093425"/>
    </source>
</evidence>
<evidence type="ECO:0000256" key="14">
    <source>
        <dbReference type="SAM" id="SignalP"/>
    </source>
</evidence>
<feature type="region of interest" description="Disordered" evidence="13">
    <location>
        <begin position="197"/>
        <end position="222"/>
    </location>
</feature>
<comment type="subcellular location">
    <subcellularLocation>
        <location evidence="2">Mitochondrion</location>
    </subcellularLocation>
</comment>
<dbReference type="Proteomes" id="UP001489004">
    <property type="component" value="Unassembled WGS sequence"/>
</dbReference>
<evidence type="ECO:0000256" key="9">
    <source>
        <dbReference type="ARBA" id="ARBA00023027"/>
    </source>
</evidence>
<dbReference type="Gene3D" id="3.40.50.620">
    <property type="entry name" value="HUPs"/>
    <property type="match status" value="1"/>
</dbReference>
<evidence type="ECO:0000256" key="8">
    <source>
        <dbReference type="ARBA" id="ARBA00022840"/>
    </source>
</evidence>
<dbReference type="EMBL" id="JALJOR010000001">
    <property type="protein sequence ID" value="KAK9829045.1"/>
    <property type="molecule type" value="Genomic_DNA"/>
</dbReference>
<protein>
    <recommendedName>
        <fullName evidence="12">Nicotinamide-nucleotide adenylyltransferase</fullName>
        <ecNumber evidence="12">2.7.7.1</ecNumber>
        <ecNumber evidence="12">2.7.7.18</ecNumber>
    </recommendedName>
</protein>
<dbReference type="GO" id="GO:0004515">
    <property type="term" value="F:nicotinate-nucleotide adenylyltransferase activity"/>
    <property type="evidence" value="ECO:0007669"/>
    <property type="project" value="UniProtKB-EC"/>
</dbReference>
<feature type="chain" id="PRO_5043968393" description="Nicotinamide-nucleotide adenylyltransferase" evidence="14">
    <location>
        <begin position="21"/>
        <end position="314"/>
    </location>
</feature>
<comment type="subunit">
    <text evidence="3">Homotetramer.</text>
</comment>
<comment type="catalytic activity">
    <reaction evidence="12">
        <text>nicotinate beta-D-ribonucleotide + ATP + H(+) = deamido-NAD(+) + diphosphate</text>
        <dbReference type="Rhea" id="RHEA:22860"/>
        <dbReference type="ChEBI" id="CHEBI:15378"/>
        <dbReference type="ChEBI" id="CHEBI:30616"/>
        <dbReference type="ChEBI" id="CHEBI:33019"/>
        <dbReference type="ChEBI" id="CHEBI:57502"/>
        <dbReference type="ChEBI" id="CHEBI:58437"/>
        <dbReference type="EC" id="2.7.7.18"/>
    </reaction>
</comment>
<dbReference type="GO" id="GO:0005524">
    <property type="term" value="F:ATP binding"/>
    <property type="evidence" value="ECO:0007669"/>
    <property type="project" value="UniProtKB-KW"/>
</dbReference>
<dbReference type="FunFam" id="3.40.50.620:FF:000221">
    <property type="entry name" value="Nicotinamide/nicotinic acid mononucleotide adenylyltransferase 3"/>
    <property type="match status" value="1"/>
</dbReference>
<feature type="compositionally biased region" description="Polar residues" evidence="13">
    <location>
        <begin position="197"/>
        <end position="216"/>
    </location>
</feature>
<keyword evidence="5 12" id="KW-0808">Transferase</keyword>
<dbReference type="InterPro" id="IPR051182">
    <property type="entry name" value="Euk_NMN_adenylyltrnsfrase"/>
</dbReference>
<evidence type="ECO:0000259" key="15">
    <source>
        <dbReference type="Pfam" id="PF01467"/>
    </source>
</evidence>
<evidence type="ECO:0000256" key="12">
    <source>
        <dbReference type="RuleBase" id="RU362021"/>
    </source>
</evidence>
<dbReference type="GO" id="GO:0000309">
    <property type="term" value="F:nicotinamide-nucleotide adenylyltransferase activity"/>
    <property type="evidence" value="ECO:0007669"/>
    <property type="project" value="UniProtKB-EC"/>
</dbReference>
<dbReference type="GO" id="GO:0005759">
    <property type="term" value="C:mitochondrial matrix"/>
    <property type="evidence" value="ECO:0007669"/>
    <property type="project" value="UniProtKB-ARBA"/>
</dbReference>
<keyword evidence="6 12" id="KW-0548">Nucleotidyltransferase</keyword>